<proteinExistence type="predicted"/>
<dbReference type="Proteomes" id="UP000812287">
    <property type="component" value="Unassembled WGS sequence"/>
</dbReference>
<protein>
    <submittedName>
        <fullName evidence="1">Uncharacterized protein</fullName>
    </submittedName>
</protein>
<name>A0A9P7VII9_9AGAR</name>
<sequence length="154" mass="17564">MRRNGYGVMPQSWIWAATRIFTVDRINGPRLRGLVGFDVGKNNPQGKSVLGRLEVTGVSIYMPRTRIFGVRQAIFEYSDSLTVGCGGSDHMSSEAARCGCRFNLFERKRKAKATCYHEFKVRPFFHSILMANGHCRIVPINFEMDEPNILLRYV</sequence>
<accession>A0A9P7VII9</accession>
<dbReference type="GeneID" id="66100151"/>
<dbReference type="EMBL" id="MU250564">
    <property type="protein sequence ID" value="KAG7441000.1"/>
    <property type="molecule type" value="Genomic_DNA"/>
</dbReference>
<keyword evidence="2" id="KW-1185">Reference proteome</keyword>
<evidence type="ECO:0000313" key="2">
    <source>
        <dbReference type="Proteomes" id="UP000812287"/>
    </source>
</evidence>
<reference evidence="1" key="1">
    <citation type="submission" date="2020-11" db="EMBL/GenBank/DDBJ databases">
        <title>Adaptations for nitrogen fixation in a non-lichenized fungal sporocarp promotes dispersal by wood-feeding termites.</title>
        <authorList>
            <consortium name="DOE Joint Genome Institute"/>
            <person name="Koch R.A."/>
            <person name="Yoon G."/>
            <person name="Arayal U."/>
            <person name="Lail K."/>
            <person name="Amirebrahimi M."/>
            <person name="Labutti K."/>
            <person name="Lipzen A."/>
            <person name="Riley R."/>
            <person name="Barry K."/>
            <person name="Henrissat B."/>
            <person name="Grigoriev I.V."/>
            <person name="Herr J.R."/>
            <person name="Aime M.C."/>
        </authorList>
    </citation>
    <scope>NUCLEOTIDE SEQUENCE</scope>
    <source>
        <strain evidence="1">MCA 3950</strain>
    </source>
</reference>
<dbReference type="RefSeq" id="XP_043034500.1">
    <property type="nucleotide sequence ID" value="XM_043177864.1"/>
</dbReference>
<organism evidence="1 2">
    <name type="scientific">Guyanagaster necrorhizus</name>
    <dbReference type="NCBI Taxonomy" id="856835"/>
    <lineage>
        <taxon>Eukaryota</taxon>
        <taxon>Fungi</taxon>
        <taxon>Dikarya</taxon>
        <taxon>Basidiomycota</taxon>
        <taxon>Agaricomycotina</taxon>
        <taxon>Agaricomycetes</taxon>
        <taxon>Agaricomycetidae</taxon>
        <taxon>Agaricales</taxon>
        <taxon>Marasmiineae</taxon>
        <taxon>Physalacriaceae</taxon>
        <taxon>Guyanagaster</taxon>
    </lineage>
</organism>
<comment type="caution">
    <text evidence="1">The sequence shown here is derived from an EMBL/GenBank/DDBJ whole genome shotgun (WGS) entry which is preliminary data.</text>
</comment>
<evidence type="ECO:0000313" key="1">
    <source>
        <dbReference type="EMBL" id="KAG7441000.1"/>
    </source>
</evidence>
<dbReference type="AlphaFoldDB" id="A0A9P7VII9"/>
<gene>
    <name evidence="1" type="ORF">BT62DRAFT_1012027</name>
</gene>